<reference evidence="14" key="1">
    <citation type="submission" date="2018-01" db="EMBL/GenBank/DDBJ databases">
        <title>Identification of Cytochrome P450 in Croton stellatopilosus Transcriptome.</title>
        <authorList>
            <person name="Sintupachee S."/>
            <person name="De-Eknamkul W."/>
        </authorList>
    </citation>
    <scope>NUCLEOTIDE SEQUENCE</scope>
</reference>
<keyword evidence="10" id="KW-0472">Membrane</keyword>
<sequence>MKGSIFQTLLFSLLLLAVYALSKVAIAVWFRPKKLEKQLRKQGIKGTSYKLVNGDKKQFVRSSMATSAKPIALNDPIIPRVYPFFHEIVQNYGKVSMCWFGTRPRLLVADPELIKFVLNDKTGDFGKPPSNPLLDLLQRGLASLKGEKWAKRRKLITPAFNFEKLKGMVPAFSASCSDMINRWKELTSPKGYCEVDVGPEFHMLAGDVIARTAFGSTYQDGKKIFDLQKELVTLILQTYMSMYFPGLRFLPTKKNMRMYSIDKEIKAKLRDMIHKKEQARSSNADMLSLLLQYKKESDGDLTDEDIIEECKLFYFAGQETTAHWLTWTLIVLSMHPNWQEKAREEVLQICGNKIPEIDQLNRLKIVAMILNEVFRLYPTVPLLFRYTHRETNLKEMSIPGGVELALPILFVHYDADYWGDDVQEFKPERFADGISKASKDQAAFYPFGWGPRICLGQNFANIEAKMALAMILQHFSFELSPSYTHAPFTHVTLQPQHGAHIVLHQL</sequence>
<evidence type="ECO:0000256" key="9">
    <source>
        <dbReference type="ARBA" id="ARBA00023033"/>
    </source>
</evidence>
<feature type="binding site" description="axial binding residue" evidence="11">
    <location>
        <position position="454"/>
    </location>
    <ligand>
        <name>heme</name>
        <dbReference type="ChEBI" id="CHEBI:30413"/>
    </ligand>
    <ligandPart>
        <name>Fe</name>
        <dbReference type="ChEBI" id="CHEBI:18248"/>
    </ligandPart>
</feature>
<dbReference type="PRINTS" id="PR00385">
    <property type="entry name" value="P450"/>
</dbReference>
<proteinExistence type="evidence at transcript level"/>
<comment type="cofactor">
    <cofactor evidence="11">
        <name>heme</name>
        <dbReference type="ChEBI" id="CHEBI:30413"/>
    </cofactor>
</comment>
<dbReference type="PROSITE" id="PS00086">
    <property type="entry name" value="CYTOCHROME_P450"/>
    <property type="match status" value="1"/>
</dbReference>
<dbReference type="GO" id="GO:0004497">
    <property type="term" value="F:monooxygenase activity"/>
    <property type="evidence" value="ECO:0007669"/>
    <property type="project" value="UniProtKB-KW"/>
</dbReference>
<dbReference type="FunFam" id="1.10.630.10:FF:000029">
    <property type="entry name" value="Cytochrome P450 734A1"/>
    <property type="match status" value="1"/>
</dbReference>
<dbReference type="InterPro" id="IPR002401">
    <property type="entry name" value="Cyt_P450_E_grp-I"/>
</dbReference>
<dbReference type="InterPro" id="IPR036396">
    <property type="entry name" value="Cyt_P450_sf"/>
</dbReference>
<dbReference type="GO" id="GO:0016020">
    <property type="term" value="C:membrane"/>
    <property type="evidence" value="ECO:0007669"/>
    <property type="project" value="UniProtKB-SubCell"/>
</dbReference>
<evidence type="ECO:0000256" key="5">
    <source>
        <dbReference type="ARBA" id="ARBA00022723"/>
    </source>
</evidence>
<evidence type="ECO:0000256" key="7">
    <source>
        <dbReference type="ARBA" id="ARBA00023002"/>
    </source>
</evidence>
<keyword evidence="7 12" id="KW-0560">Oxidoreductase</keyword>
<organism evidence="14">
    <name type="scientific">Croton stellatopilosus</name>
    <dbReference type="NCBI Taxonomy" id="431156"/>
    <lineage>
        <taxon>Eukaryota</taxon>
        <taxon>Viridiplantae</taxon>
        <taxon>Streptophyta</taxon>
        <taxon>Embryophyta</taxon>
        <taxon>Tracheophyta</taxon>
        <taxon>Spermatophyta</taxon>
        <taxon>Magnoliopsida</taxon>
        <taxon>eudicotyledons</taxon>
        <taxon>Gunneridae</taxon>
        <taxon>Pentapetalae</taxon>
        <taxon>rosids</taxon>
        <taxon>fabids</taxon>
        <taxon>Malpighiales</taxon>
        <taxon>Euphorbiaceae</taxon>
        <taxon>Crotonoideae</taxon>
        <taxon>Crotoneae</taxon>
        <taxon>Croton</taxon>
    </lineage>
</organism>
<dbReference type="InterPro" id="IPR001128">
    <property type="entry name" value="Cyt_P450"/>
</dbReference>
<evidence type="ECO:0000256" key="4">
    <source>
        <dbReference type="ARBA" id="ARBA00022692"/>
    </source>
</evidence>
<dbReference type="PANTHER" id="PTHR24282">
    <property type="entry name" value="CYTOCHROME P450 FAMILY MEMBER"/>
    <property type="match status" value="1"/>
</dbReference>
<dbReference type="GO" id="GO:0016705">
    <property type="term" value="F:oxidoreductase activity, acting on paired donors, with incorporation or reduction of molecular oxygen"/>
    <property type="evidence" value="ECO:0007669"/>
    <property type="project" value="InterPro"/>
</dbReference>
<evidence type="ECO:0000256" key="8">
    <source>
        <dbReference type="ARBA" id="ARBA00023004"/>
    </source>
</evidence>
<dbReference type="PRINTS" id="PR00463">
    <property type="entry name" value="EP450I"/>
</dbReference>
<dbReference type="InterPro" id="IPR050665">
    <property type="entry name" value="Cytochrome_P450_Monooxygen"/>
</dbReference>
<accession>A0A3G2CJT7</accession>
<keyword evidence="5 11" id="KW-0479">Metal-binding</keyword>
<dbReference type="GO" id="GO:0020037">
    <property type="term" value="F:heme binding"/>
    <property type="evidence" value="ECO:0007669"/>
    <property type="project" value="InterPro"/>
</dbReference>
<name>A0A3G2CJT7_9ROSI</name>
<evidence type="ECO:0000256" key="11">
    <source>
        <dbReference type="PIRSR" id="PIRSR602401-1"/>
    </source>
</evidence>
<evidence type="ECO:0000256" key="1">
    <source>
        <dbReference type="ARBA" id="ARBA00004167"/>
    </source>
</evidence>
<comment type="subcellular location">
    <subcellularLocation>
        <location evidence="1">Membrane</location>
        <topology evidence="1">Single-pass membrane protein</topology>
    </subcellularLocation>
</comment>
<evidence type="ECO:0000256" key="6">
    <source>
        <dbReference type="ARBA" id="ARBA00022989"/>
    </source>
</evidence>
<evidence type="ECO:0000313" key="14">
    <source>
        <dbReference type="EMBL" id="AYM55613.1"/>
    </source>
</evidence>
<protein>
    <submittedName>
        <fullName evidence="14">Cytochrome p450</fullName>
    </submittedName>
</protein>
<feature type="signal peptide" evidence="13">
    <location>
        <begin position="1"/>
        <end position="20"/>
    </location>
</feature>
<keyword evidence="13" id="KW-0732">Signal</keyword>
<keyword evidence="4" id="KW-0812">Transmembrane</keyword>
<dbReference type="PANTHER" id="PTHR24282:SF148">
    <property type="entry name" value="CYTOCHROME P450 72A15-LIKE"/>
    <property type="match status" value="1"/>
</dbReference>
<dbReference type="Gene3D" id="1.10.630.10">
    <property type="entry name" value="Cytochrome P450"/>
    <property type="match status" value="1"/>
</dbReference>
<dbReference type="AlphaFoldDB" id="A0A3G2CJT7"/>
<dbReference type="SUPFAM" id="SSF48264">
    <property type="entry name" value="Cytochrome P450"/>
    <property type="match status" value="1"/>
</dbReference>
<evidence type="ECO:0000256" key="12">
    <source>
        <dbReference type="RuleBase" id="RU000461"/>
    </source>
</evidence>
<dbReference type="Pfam" id="PF00067">
    <property type="entry name" value="p450"/>
    <property type="match status" value="1"/>
</dbReference>
<keyword evidence="8 11" id="KW-0408">Iron</keyword>
<keyword evidence="6" id="KW-1133">Transmembrane helix</keyword>
<dbReference type="InterPro" id="IPR017972">
    <property type="entry name" value="Cyt_P450_CS"/>
</dbReference>
<dbReference type="EMBL" id="MG816150">
    <property type="protein sequence ID" value="AYM55613.1"/>
    <property type="molecule type" value="mRNA"/>
</dbReference>
<evidence type="ECO:0000256" key="13">
    <source>
        <dbReference type="SAM" id="SignalP"/>
    </source>
</evidence>
<feature type="chain" id="PRO_5017953199" evidence="13">
    <location>
        <begin position="21"/>
        <end position="506"/>
    </location>
</feature>
<dbReference type="GO" id="GO:0005506">
    <property type="term" value="F:iron ion binding"/>
    <property type="evidence" value="ECO:0007669"/>
    <property type="project" value="InterPro"/>
</dbReference>
<comment type="similarity">
    <text evidence="2 12">Belongs to the cytochrome P450 family.</text>
</comment>
<evidence type="ECO:0000256" key="10">
    <source>
        <dbReference type="ARBA" id="ARBA00023136"/>
    </source>
</evidence>
<keyword evidence="3 11" id="KW-0349">Heme</keyword>
<gene>
    <name evidence="14" type="primary">CYP72D20</name>
</gene>
<keyword evidence="9 12" id="KW-0503">Monooxygenase</keyword>
<evidence type="ECO:0000256" key="2">
    <source>
        <dbReference type="ARBA" id="ARBA00010617"/>
    </source>
</evidence>
<evidence type="ECO:0000256" key="3">
    <source>
        <dbReference type="ARBA" id="ARBA00022617"/>
    </source>
</evidence>